<dbReference type="SUPFAM" id="SSF56601">
    <property type="entry name" value="beta-lactamase/transpeptidase-like"/>
    <property type="match status" value="1"/>
</dbReference>
<dbReference type="AlphaFoldDB" id="A0A5B9VVA5"/>
<dbReference type="InterPro" id="IPR050789">
    <property type="entry name" value="Diverse_Enzym_Activities"/>
</dbReference>
<dbReference type="InterPro" id="IPR001466">
    <property type="entry name" value="Beta-lactam-related"/>
</dbReference>
<organism evidence="5 6">
    <name type="scientific">Aquisphaera giovannonii</name>
    <dbReference type="NCBI Taxonomy" id="406548"/>
    <lineage>
        <taxon>Bacteria</taxon>
        <taxon>Pseudomonadati</taxon>
        <taxon>Planctomycetota</taxon>
        <taxon>Planctomycetia</taxon>
        <taxon>Isosphaerales</taxon>
        <taxon>Isosphaeraceae</taxon>
        <taxon>Aquisphaera</taxon>
    </lineage>
</organism>
<proteinExistence type="predicted"/>
<dbReference type="Pfam" id="PF06452">
    <property type="entry name" value="CBM9_1"/>
    <property type="match status" value="1"/>
</dbReference>
<reference evidence="5 6" key="1">
    <citation type="submission" date="2019-08" db="EMBL/GenBank/DDBJ databases">
        <title>Deep-cultivation of Planctomycetes and their phenomic and genomic characterization uncovers novel biology.</title>
        <authorList>
            <person name="Wiegand S."/>
            <person name="Jogler M."/>
            <person name="Boedeker C."/>
            <person name="Pinto D."/>
            <person name="Vollmers J."/>
            <person name="Rivas-Marin E."/>
            <person name="Kohn T."/>
            <person name="Peeters S.H."/>
            <person name="Heuer A."/>
            <person name="Rast P."/>
            <person name="Oberbeckmann S."/>
            <person name="Bunk B."/>
            <person name="Jeske O."/>
            <person name="Meyerdierks A."/>
            <person name="Storesund J.E."/>
            <person name="Kallscheuer N."/>
            <person name="Luecker S."/>
            <person name="Lage O.M."/>
            <person name="Pohl T."/>
            <person name="Merkel B.J."/>
            <person name="Hornburger P."/>
            <person name="Mueller R.-W."/>
            <person name="Bruemmer F."/>
            <person name="Labrenz M."/>
            <person name="Spormann A.M."/>
            <person name="Op den Camp H."/>
            <person name="Overmann J."/>
            <person name="Amann R."/>
            <person name="Jetten M.S.M."/>
            <person name="Mascher T."/>
            <person name="Medema M.H."/>
            <person name="Devos D.P."/>
            <person name="Kaster A.-K."/>
            <person name="Ovreas L."/>
            <person name="Rohde M."/>
            <person name="Galperin M.Y."/>
            <person name="Jogler C."/>
        </authorList>
    </citation>
    <scope>NUCLEOTIDE SEQUENCE [LARGE SCALE GENOMIC DNA]</scope>
    <source>
        <strain evidence="5 6">OJF2</strain>
    </source>
</reference>
<dbReference type="GO" id="GO:0030246">
    <property type="term" value="F:carbohydrate binding"/>
    <property type="evidence" value="ECO:0007669"/>
    <property type="project" value="InterPro"/>
</dbReference>
<keyword evidence="6" id="KW-1185">Reference proteome</keyword>
<dbReference type="EMBL" id="CP042997">
    <property type="protein sequence ID" value="QEH32178.1"/>
    <property type="molecule type" value="Genomic_DNA"/>
</dbReference>
<dbReference type="Gene3D" id="2.60.40.1190">
    <property type="match status" value="1"/>
</dbReference>
<dbReference type="SUPFAM" id="SSF49344">
    <property type="entry name" value="CBD9-like"/>
    <property type="match status" value="1"/>
</dbReference>
<sequence precursor="true">MRQELAGRSARWKSLAGFAAALLIGASAARGQNGAVGVAYPASGITIDGRLDDWPEGRQTYPIERVEAGDKRRDPKDLKASFRVAYDPGAHALFFAVVVDDDSIVLDGPGEPAWDGQDGCELFLDAAHSEGGSPFTQYARYGNQSRTVGPAEVPEARRKVAVERAGSRITYEWRIEVDPPLDPDRAIGFDVSVADKDEDGSFSWVAWGQGTQKIQGADRCGELLLARPETRFGELEGRADWEESSKLAPPSRVRVRSASSSRLWRDAPVDPYGSYRVAMLPEGAYTVRPVDTPDVRVREDATVEVRVEPGRLATAEPLRVTPIPPPGLIEARGILRGDGPVDAAAIDRFARAYLDYFKTPGISLAVIKDWKVVYRRGLGVKDAATRQPVADDTVFEAASMTKPVFADLVLRLVDRGVIELDAPLYTYLPYEDIAHDERYKQITARMVLTHRSGFPNWRTGKLEMLFAPGTRVSYSGEGFVYLGKVVEKRTGKKLEGLIQAEVLGPLGVEHASLIFNDDVARLTATGHAGASPLPKWKPTEPNTAASLHVSAGEYAKFLIGVVRGKGLAEATAREMLRPQVAVGPERPRSSWGLGISIEETPLGLSYGHGGRNTGFTSRSILYRDYGFGYVFLVNNDDAEKFDDVLGAYLITGLAGLKAPAPIAHRAVKVDPKLFDAYAGRYEVRPDEIVTVTREGDRLMAQSTHEGKVELYPESEADFFTKPTSRSSLTFVKDEKGTVTHITLHEDGHDSTARRLKGD</sequence>
<feature type="domain" description="Beta-lactamase-related" evidence="2">
    <location>
        <begin position="347"/>
        <end position="643"/>
    </location>
</feature>
<dbReference type="GO" id="GO:0016052">
    <property type="term" value="P:carbohydrate catabolic process"/>
    <property type="evidence" value="ECO:0007669"/>
    <property type="project" value="InterPro"/>
</dbReference>
<dbReference type="InterPro" id="IPR021860">
    <property type="entry name" value="Peptidase_S12_Pab87-rel_C"/>
</dbReference>
<feature type="chain" id="PRO_5022843364" evidence="1">
    <location>
        <begin position="29"/>
        <end position="758"/>
    </location>
</feature>
<evidence type="ECO:0000259" key="3">
    <source>
        <dbReference type="Pfam" id="PF06452"/>
    </source>
</evidence>
<dbReference type="OrthoDB" id="9797709at2"/>
<evidence type="ECO:0000259" key="4">
    <source>
        <dbReference type="Pfam" id="PF11954"/>
    </source>
</evidence>
<dbReference type="InterPro" id="IPR012338">
    <property type="entry name" value="Beta-lactam/transpept-like"/>
</dbReference>
<dbReference type="GO" id="GO:0004553">
    <property type="term" value="F:hydrolase activity, hydrolyzing O-glycosyl compounds"/>
    <property type="evidence" value="ECO:0007669"/>
    <property type="project" value="InterPro"/>
</dbReference>
<feature type="domain" description="Carbohydrate-binding" evidence="3">
    <location>
        <begin position="47"/>
        <end position="225"/>
    </location>
</feature>
<feature type="domain" description="Peptidase S12 Pab87-related C-terminal" evidence="4">
    <location>
        <begin position="664"/>
        <end position="746"/>
    </location>
</feature>
<dbReference type="Pfam" id="PF11954">
    <property type="entry name" value="DUF3471"/>
    <property type="match status" value="1"/>
</dbReference>
<dbReference type="PANTHER" id="PTHR43283:SF18">
    <property type="match status" value="1"/>
</dbReference>
<evidence type="ECO:0000313" key="5">
    <source>
        <dbReference type="EMBL" id="QEH32178.1"/>
    </source>
</evidence>
<evidence type="ECO:0000256" key="1">
    <source>
        <dbReference type="SAM" id="SignalP"/>
    </source>
</evidence>
<evidence type="ECO:0000313" key="6">
    <source>
        <dbReference type="Proteomes" id="UP000324233"/>
    </source>
</evidence>
<feature type="signal peptide" evidence="1">
    <location>
        <begin position="1"/>
        <end position="28"/>
    </location>
</feature>
<evidence type="ECO:0000259" key="2">
    <source>
        <dbReference type="Pfam" id="PF00144"/>
    </source>
</evidence>
<gene>
    <name evidence="5" type="primary">pbpE_1</name>
    <name evidence="5" type="ORF">OJF2_06470</name>
</gene>
<dbReference type="Pfam" id="PF00144">
    <property type="entry name" value="Beta-lactamase"/>
    <property type="match status" value="1"/>
</dbReference>
<dbReference type="RefSeq" id="WP_148591166.1">
    <property type="nucleotide sequence ID" value="NZ_CP042997.1"/>
</dbReference>
<protein>
    <submittedName>
        <fullName evidence="5">Penicillin-binding protein 4</fullName>
    </submittedName>
</protein>
<dbReference type="Gene3D" id="3.40.710.10">
    <property type="entry name" value="DD-peptidase/beta-lactamase superfamily"/>
    <property type="match status" value="1"/>
</dbReference>
<name>A0A5B9VVA5_9BACT</name>
<accession>A0A5B9VVA5</accession>
<dbReference type="Proteomes" id="UP000324233">
    <property type="component" value="Chromosome"/>
</dbReference>
<dbReference type="InterPro" id="IPR010502">
    <property type="entry name" value="Carb-bd_dom_fam9"/>
</dbReference>
<dbReference type="KEGG" id="agv:OJF2_06470"/>
<keyword evidence="1" id="KW-0732">Signal</keyword>
<dbReference type="PANTHER" id="PTHR43283">
    <property type="entry name" value="BETA-LACTAMASE-RELATED"/>
    <property type="match status" value="1"/>
</dbReference>